<evidence type="ECO:0000313" key="2">
    <source>
        <dbReference type="Proteomes" id="UP000283523"/>
    </source>
</evidence>
<organism evidence="1 2">
    <name type="scientific">Fibrisoma montanum</name>
    <dbReference type="NCBI Taxonomy" id="2305895"/>
    <lineage>
        <taxon>Bacteria</taxon>
        <taxon>Pseudomonadati</taxon>
        <taxon>Bacteroidota</taxon>
        <taxon>Cytophagia</taxon>
        <taxon>Cytophagales</taxon>
        <taxon>Spirosomataceae</taxon>
        <taxon>Fibrisoma</taxon>
    </lineage>
</organism>
<gene>
    <name evidence="1" type="ORF">DYU11_15525</name>
</gene>
<keyword evidence="2" id="KW-1185">Reference proteome</keyword>
<reference evidence="1 2" key="1">
    <citation type="submission" date="2018-08" db="EMBL/GenBank/DDBJ databases">
        <title>Fibrisoma montanum sp. nov., isolated from Danxia mountain soil.</title>
        <authorList>
            <person name="Huang Y."/>
        </authorList>
    </citation>
    <scope>NUCLEOTIDE SEQUENCE [LARGE SCALE GENOMIC DNA]</scope>
    <source>
        <strain evidence="1 2">HYT19</strain>
    </source>
</reference>
<comment type="caution">
    <text evidence="1">The sequence shown here is derived from an EMBL/GenBank/DDBJ whole genome shotgun (WGS) entry which is preliminary data.</text>
</comment>
<proteinExistence type="predicted"/>
<dbReference type="EMBL" id="QXED01000004">
    <property type="protein sequence ID" value="RIV22424.1"/>
    <property type="molecule type" value="Genomic_DNA"/>
</dbReference>
<sequence>MNQIDQLGMEFIFAEIQKEGRFYTHKDNMVRPGVSEALDQLKAFGLIEKTAKFSYTLTEKGYNAKRLGSFQKWFEIQDKEPTHGINFYVSGNQNTFNQNVMNGSDANQILTPSNQPSTVEKASWWAGILSAIKAIFF</sequence>
<accession>A0A418M8K6</accession>
<protein>
    <submittedName>
        <fullName evidence="1">Uncharacterized protein</fullName>
    </submittedName>
</protein>
<dbReference type="AlphaFoldDB" id="A0A418M8K6"/>
<dbReference type="RefSeq" id="WP_119668609.1">
    <property type="nucleotide sequence ID" value="NZ_QXED01000004.1"/>
</dbReference>
<name>A0A418M8K6_9BACT</name>
<dbReference type="Proteomes" id="UP000283523">
    <property type="component" value="Unassembled WGS sequence"/>
</dbReference>
<evidence type="ECO:0000313" key="1">
    <source>
        <dbReference type="EMBL" id="RIV22424.1"/>
    </source>
</evidence>